<dbReference type="Proteomes" id="UP000291088">
    <property type="component" value="Unassembled WGS sequence"/>
</dbReference>
<proteinExistence type="predicted"/>
<keyword evidence="3" id="KW-1185">Reference proteome</keyword>
<gene>
    <name evidence="2" type="ORF">EUU22_19110</name>
</gene>
<dbReference type="InterPro" id="IPR032096">
    <property type="entry name" value="DUF4815"/>
</dbReference>
<sequence length="1062" mass="113388">MTTNVFDTVAHPDLANVHDRSGDRPAIDRVYFGEGDFSQAADLNEALSIEERKRAAIGDLIAKDGDRLSGGDIIVDVATSTVQISAGSLYVRGAPRSVDEAVLTSVPMTGDVELGVRVVVTPITADDDEIFYGLVPGVESYGEPGAVRTTMSVTWAFESDGGAGEFYRYALLRDGQVISQSAPPTLTGVQKQIGVYDYDAHGNYIVRGCSVKALGLNGTKRIFSIGAGVCNVQGAKVNREADNRFEVEEEPDLATVDLEPHTFQSGGTGTAVITVRHGPIAAINTLTVTKEKTVTITKGTAGSIDALPDTGVVSILEVTQGATTYVVTSDYTRNGDAVDWSPAGDEPATSSSYTVKYRYYDAVIADSFTSTTVTVTGGVDNTDVFLGYTYKLPRHDKILILSDGSFSYLKGQSSPENPHPPHEPEDGLALCTVKNDWYNTPEIVNDGVRALDFRRLNQLQTRLEQTIDMVLLERLKSDANARAAGPTLGIFTDPFWDDSRRDLGETQDAACFDGTLQIAITPDVRSIRLPSIGMLDYAEATVINQSLYTACMKINPYMNFSPVPPSITIEPSSDFWTETATVTLSDVTQVFGSGNKTRIRSSVTSETVADTAIAYLRQIPITFTVSGLGAGEALASLSFDGVDVNPGGIVANAEGVATGSFVIPAHVAAGTKTVRASGAAGLACSTTFRGEGRLETTTQQTTTVLERFSTVVVRRPVMRESSERNSDPQAQSFALQTGRFITSLDLRFCKIGNRANPVDIDIVTMENGLPTQTAVATARLSMFGVVANTWTRIRFDHPVYIPADTYVAFVVRTDDGEHSVSIANLGDFDAANQRWVSAQPYVVGDRFDGSNNYSWLVHPDSDITFRANAAAFGPASKTILLGTFAVTNLSDVLILADVILPEASCSVVFKVKIGSATYTLSAEQTLELTSFFTGAVTVSAVLTGDARVSPVLSRDINIVFGTMKASGRYVGLGFTMGDPVQLDIVFSGLLPSGSAVSVAADGNDDVWTAATLTTSVPIDDGFTEYTYRIPAHSAPDGGRVRIDITGTPAARPAVSDLRAFTF</sequence>
<dbReference type="EMBL" id="SDVB01000253">
    <property type="protein sequence ID" value="RYC10177.1"/>
    <property type="molecule type" value="Genomic_DNA"/>
</dbReference>
<organism evidence="2 3">
    <name type="scientific">Ciceribacter ferrooxidans</name>
    <dbReference type="NCBI Taxonomy" id="2509717"/>
    <lineage>
        <taxon>Bacteria</taxon>
        <taxon>Pseudomonadati</taxon>
        <taxon>Pseudomonadota</taxon>
        <taxon>Alphaproteobacteria</taxon>
        <taxon>Hyphomicrobiales</taxon>
        <taxon>Rhizobiaceae</taxon>
        <taxon>Ciceribacter</taxon>
    </lineage>
</organism>
<dbReference type="Pfam" id="PF16075">
    <property type="entry name" value="DUF4815"/>
    <property type="match status" value="1"/>
</dbReference>
<dbReference type="RefSeq" id="WP_129333570.1">
    <property type="nucleotide sequence ID" value="NZ_SDVB01000253.1"/>
</dbReference>
<comment type="caution">
    <text evidence="2">The sequence shown here is derived from an EMBL/GenBank/DDBJ whole genome shotgun (WGS) entry which is preliminary data.</text>
</comment>
<protein>
    <submittedName>
        <fullName evidence="2">DUF4815 domain-containing protein</fullName>
    </submittedName>
</protein>
<name>A0A4V1RPQ5_9HYPH</name>
<evidence type="ECO:0000313" key="3">
    <source>
        <dbReference type="Proteomes" id="UP000291088"/>
    </source>
</evidence>
<feature type="domain" description="DUF4815" evidence="1">
    <location>
        <begin position="16"/>
        <end position="583"/>
    </location>
</feature>
<accession>A0A4V1RPQ5</accession>
<reference evidence="2 3" key="1">
    <citation type="submission" date="2019-01" db="EMBL/GenBank/DDBJ databases">
        <authorList>
            <person name="Deng T."/>
        </authorList>
    </citation>
    <scope>NUCLEOTIDE SEQUENCE [LARGE SCALE GENOMIC DNA]</scope>
    <source>
        <strain evidence="2 3">F8825</strain>
    </source>
</reference>
<evidence type="ECO:0000313" key="2">
    <source>
        <dbReference type="EMBL" id="RYC10177.1"/>
    </source>
</evidence>
<dbReference type="OrthoDB" id="2463879at2"/>
<dbReference type="AlphaFoldDB" id="A0A4V1RPQ5"/>
<evidence type="ECO:0000259" key="1">
    <source>
        <dbReference type="Pfam" id="PF16075"/>
    </source>
</evidence>